<dbReference type="KEGG" id="sted:SPTER_04910"/>
<dbReference type="CDD" id="cd00371">
    <property type="entry name" value="HMA"/>
    <property type="match status" value="2"/>
</dbReference>
<dbReference type="PRINTS" id="PR00941">
    <property type="entry name" value="CDATPASE"/>
</dbReference>
<evidence type="ECO:0000256" key="8">
    <source>
        <dbReference type="ARBA" id="ARBA00022692"/>
    </source>
</evidence>
<evidence type="ECO:0000256" key="20">
    <source>
        <dbReference type="ARBA" id="ARBA00039103"/>
    </source>
</evidence>
<comment type="catalytic activity">
    <reaction evidence="21">
        <text>Cd(2+)(in) + ATP + H2O = Cd(2+)(out) + ADP + phosphate + H(+)</text>
        <dbReference type="Rhea" id="RHEA:12132"/>
        <dbReference type="ChEBI" id="CHEBI:15377"/>
        <dbReference type="ChEBI" id="CHEBI:15378"/>
        <dbReference type="ChEBI" id="CHEBI:30616"/>
        <dbReference type="ChEBI" id="CHEBI:43474"/>
        <dbReference type="ChEBI" id="CHEBI:48775"/>
        <dbReference type="ChEBI" id="CHEBI:456216"/>
        <dbReference type="EC" id="7.2.2.21"/>
    </reaction>
</comment>
<dbReference type="Proteomes" id="UP000320776">
    <property type="component" value="Chromosome"/>
</dbReference>
<dbReference type="NCBIfam" id="TIGR01512">
    <property type="entry name" value="ATPase-IB2_Cd"/>
    <property type="match status" value="1"/>
</dbReference>
<evidence type="ECO:0000256" key="14">
    <source>
        <dbReference type="ARBA" id="ARBA00022989"/>
    </source>
</evidence>
<dbReference type="GO" id="GO:0005886">
    <property type="term" value="C:plasma membrane"/>
    <property type="evidence" value="ECO:0007669"/>
    <property type="project" value="UniProtKB-SubCell"/>
</dbReference>
<evidence type="ECO:0000256" key="18">
    <source>
        <dbReference type="ARBA" id="ARBA00029719"/>
    </source>
</evidence>
<dbReference type="InterPro" id="IPR023214">
    <property type="entry name" value="HAD_sf"/>
</dbReference>
<keyword evidence="6" id="KW-0104">Cadmium</keyword>
<keyword evidence="14 22" id="KW-1133">Transmembrane helix</keyword>
<dbReference type="Gene3D" id="3.40.1110.10">
    <property type="entry name" value="Calcium-transporting ATPase, cytoplasmic domain N"/>
    <property type="match status" value="1"/>
</dbReference>
<evidence type="ECO:0000256" key="15">
    <source>
        <dbReference type="ARBA" id="ARBA00023008"/>
    </source>
</evidence>
<dbReference type="InterPro" id="IPR023299">
    <property type="entry name" value="ATPase_P-typ_cyto_dom_N"/>
</dbReference>
<evidence type="ECO:0000259" key="24">
    <source>
        <dbReference type="PROSITE" id="PS50846"/>
    </source>
</evidence>
<keyword evidence="7" id="KW-0597">Phosphoprotein</keyword>
<dbReference type="InterPro" id="IPR017969">
    <property type="entry name" value="Heavy-metal-associated_CS"/>
</dbReference>
<evidence type="ECO:0000313" key="26">
    <source>
        <dbReference type="Proteomes" id="UP000320776"/>
    </source>
</evidence>
<feature type="domain" description="HMA" evidence="24">
    <location>
        <begin position="108"/>
        <end position="174"/>
    </location>
</feature>
<dbReference type="AlphaFoldDB" id="A0A517DPC7"/>
<dbReference type="OrthoDB" id="9760802at2"/>
<keyword evidence="11 22" id="KW-0547">Nucleotide-binding</keyword>
<evidence type="ECO:0000256" key="12">
    <source>
        <dbReference type="ARBA" id="ARBA00022840"/>
    </source>
</evidence>
<dbReference type="InterPro" id="IPR006122">
    <property type="entry name" value="HMA_Cu_ion-bd"/>
</dbReference>
<dbReference type="InterPro" id="IPR036163">
    <property type="entry name" value="HMA_dom_sf"/>
</dbReference>
<evidence type="ECO:0000256" key="2">
    <source>
        <dbReference type="ARBA" id="ARBA00006024"/>
    </source>
</evidence>
<dbReference type="SFLD" id="SFLDS00003">
    <property type="entry name" value="Haloacid_Dehalogenase"/>
    <property type="match status" value="1"/>
</dbReference>
<dbReference type="Pfam" id="PF00702">
    <property type="entry name" value="Hydrolase"/>
    <property type="match status" value="1"/>
</dbReference>
<dbReference type="SFLD" id="SFLDF00027">
    <property type="entry name" value="p-type_atpase"/>
    <property type="match status" value="1"/>
</dbReference>
<evidence type="ECO:0000256" key="5">
    <source>
        <dbReference type="ARBA" id="ARBA00022475"/>
    </source>
</evidence>
<dbReference type="InterPro" id="IPR044492">
    <property type="entry name" value="P_typ_ATPase_HD_dom"/>
</dbReference>
<proteinExistence type="inferred from homology"/>
<dbReference type="SUPFAM" id="SSF81665">
    <property type="entry name" value="Calcium ATPase, transmembrane domain M"/>
    <property type="match status" value="1"/>
</dbReference>
<evidence type="ECO:0000313" key="25">
    <source>
        <dbReference type="EMBL" id="QDR79221.1"/>
    </source>
</evidence>
<dbReference type="FunFam" id="2.70.150.10:FF:000002">
    <property type="entry name" value="Copper-transporting ATPase 1, putative"/>
    <property type="match status" value="1"/>
</dbReference>
<dbReference type="PRINTS" id="PR00119">
    <property type="entry name" value="CATATPASE"/>
</dbReference>
<sequence length="883" mass="92669">MAFKKISANIPPKKTAGQSGGCSPTSEPSAELEAAATCGCCPPASSAAVAEPDCSCCPEAALDQPLAAPACDCCPDTRAIAPPAPAAFAGGADNATDQINPQVASSTRTSTFTVAGLDCADCAAKLERGMSRLTGVTDVKVNFATAKLNVTYDQTQLQPAEIEKAVSGFGYQADLIPAAGSPAGAQQSVFRVSGLDCGDCAAKLEKRVAALAGVVSAQVNFTTGKMTVEHTAPVTAILQAVKQAGYQAERLTAGSRRPETNAAWWSNRRTQATIVAGIILGLATVLEWLNFQDTVLIPLYVAAAVIGGYSAAKSGLYGLRSFTFDMNFLMTVAVIGAAAIGEWSEGATVAFLFSFGNTLQTYTMDKTRQSIRALMELAPPEALVRRNGVEERLPVEEIMIGDLVIVKPGERIAMDGIVKSGLSAVNQATITGESLPVEKTAGDAVYAGTVNAHGALEIEVTRIAADSTLAKIMHLVEEAQAQKAPSQQFVDVFAKYYTPAVLLTAAGIMLLPWLLFNQPFAPWFYKGLVLLVISCPCALVISTPVSIVSAIGNSSRNGVLIKGGAYLEQMGGIQAIAFDKTGTLTHGRPVVTEILPIGKTNEQDLLSLAAAVEKWSEHPLALAIVEKAKQLPRPPATNFKALVGLGAQADVNGQTIYVGNLRLFEKLGLSLEQHKAAMIDLEEQGKTVMLVGSATAIGGLIAVADTLRGNSRNAIRELRQAGMKHIAMLTGDNSRVAAAIATNLNLDTYYSDLLPQDKVATVQKLTKEYGSVVMVGDGVNDAPALAAANVGVAMGVAGSDTALETADIALMADDLGKLAYVINLSRKTVAIIKQNIGFAILIKVIFVIFTFFGFVDLWLAVLADMGSSILVTLNGMRLMQKIR</sequence>
<dbReference type="PROSITE" id="PS01047">
    <property type="entry name" value="HMA_1"/>
    <property type="match status" value="1"/>
</dbReference>
<evidence type="ECO:0000256" key="21">
    <source>
        <dbReference type="ARBA" id="ARBA00049338"/>
    </source>
</evidence>
<keyword evidence="9 22" id="KW-0479">Metal-binding</keyword>
<keyword evidence="8 22" id="KW-0812">Transmembrane</keyword>
<dbReference type="PANTHER" id="PTHR48085:SF5">
    <property type="entry name" value="CADMIUM_ZINC-TRANSPORTING ATPASE HMA4-RELATED"/>
    <property type="match status" value="1"/>
</dbReference>
<dbReference type="EMBL" id="CP036259">
    <property type="protein sequence ID" value="QDR79221.1"/>
    <property type="molecule type" value="Genomic_DNA"/>
</dbReference>
<feature type="transmembrane region" description="Helical" evidence="22">
    <location>
        <begin position="496"/>
        <end position="516"/>
    </location>
</feature>
<dbReference type="NCBIfam" id="TIGR00003">
    <property type="entry name" value="copper ion binding protein"/>
    <property type="match status" value="2"/>
</dbReference>
<dbReference type="Pfam" id="PF00122">
    <property type="entry name" value="E1-E2_ATPase"/>
    <property type="match status" value="1"/>
</dbReference>
<feature type="transmembrane region" description="Helical" evidence="22">
    <location>
        <begin position="272"/>
        <end position="289"/>
    </location>
</feature>
<dbReference type="Gene3D" id="3.40.50.1000">
    <property type="entry name" value="HAD superfamily/HAD-like"/>
    <property type="match status" value="1"/>
</dbReference>
<dbReference type="GO" id="GO:0005507">
    <property type="term" value="F:copper ion binding"/>
    <property type="evidence" value="ECO:0007669"/>
    <property type="project" value="InterPro"/>
</dbReference>
<evidence type="ECO:0000256" key="10">
    <source>
        <dbReference type="ARBA" id="ARBA00022737"/>
    </source>
</evidence>
<keyword evidence="12 22" id="KW-0067">ATP-binding</keyword>
<protein>
    <recommendedName>
        <fullName evidence="3">Copper-exporting P-type ATPase</fullName>
        <ecNumber evidence="20">7.2.2.21</ecNumber>
    </recommendedName>
    <alternativeName>
        <fullName evidence="18">Copper-exporting P-type ATPase A</fullName>
    </alternativeName>
    <alternativeName>
        <fullName evidence="19">Cu(+)-exporting ATPase</fullName>
    </alternativeName>
</protein>
<feature type="domain" description="HMA" evidence="24">
    <location>
        <begin position="186"/>
        <end position="249"/>
    </location>
</feature>
<dbReference type="InterPro" id="IPR023298">
    <property type="entry name" value="ATPase_P-typ_TM_dom_sf"/>
</dbReference>
<evidence type="ECO:0000256" key="1">
    <source>
        <dbReference type="ARBA" id="ARBA00004651"/>
    </source>
</evidence>
<dbReference type="NCBIfam" id="TIGR01511">
    <property type="entry name" value="ATPase-IB1_Cu"/>
    <property type="match status" value="1"/>
</dbReference>
<dbReference type="Gene3D" id="3.30.70.100">
    <property type="match status" value="2"/>
</dbReference>
<evidence type="ECO:0000256" key="6">
    <source>
        <dbReference type="ARBA" id="ARBA00022539"/>
    </source>
</evidence>
<dbReference type="SUPFAM" id="SSF81653">
    <property type="entry name" value="Calcium ATPase, transduction domain A"/>
    <property type="match status" value="1"/>
</dbReference>
<comment type="subcellular location">
    <subcellularLocation>
        <location evidence="1">Cell membrane</location>
        <topology evidence="1">Multi-pass membrane protein</topology>
    </subcellularLocation>
</comment>
<dbReference type="GO" id="GO:0005524">
    <property type="term" value="F:ATP binding"/>
    <property type="evidence" value="ECO:0007669"/>
    <property type="project" value="UniProtKB-UniRule"/>
</dbReference>
<dbReference type="NCBIfam" id="TIGR01494">
    <property type="entry name" value="ATPase_P-type"/>
    <property type="match status" value="1"/>
</dbReference>
<evidence type="ECO:0000256" key="13">
    <source>
        <dbReference type="ARBA" id="ARBA00022967"/>
    </source>
</evidence>
<reference evidence="25 26" key="1">
    <citation type="submission" date="2019-02" db="EMBL/GenBank/DDBJ databases">
        <title>Closed genome of Sporomusa termitida DSM 4440.</title>
        <authorList>
            <person name="Poehlein A."/>
            <person name="Daniel R."/>
        </authorList>
    </citation>
    <scope>NUCLEOTIDE SEQUENCE [LARGE SCALE GENOMIC DNA]</scope>
    <source>
        <strain evidence="25 26">DSM 4440</strain>
    </source>
</reference>
<dbReference type="InterPro" id="IPR036412">
    <property type="entry name" value="HAD-like_sf"/>
</dbReference>
<dbReference type="PROSITE" id="PS00154">
    <property type="entry name" value="ATPASE_E1_E2"/>
    <property type="match status" value="1"/>
</dbReference>
<feature type="transmembrane region" description="Helical" evidence="22">
    <location>
        <begin position="295"/>
        <end position="312"/>
    </location>
</feature>
<name>A0A517DPC7_9FIRM</name>
<dbReference type="SUPFAM" id="SSF55008">
    <property type="entry name" value="HMA, heavy metal-associated domain"/>
    <property type="match status" value="2"/>
</dbReference>
<evidence type="ECO:0000256" key="3">
    <source>
        <dbReference type="ARBA" id="ARBA00015102"/>
    </source>
</evidence>
<dbReference type="InterPro" id="IPR027256">
    <property type="entry name" value="P-typ_ATPase_IB"/>
</dbReference>
<keyword evidence="13" id="KW-1278">Translocase</keyword>
<dbReference type="SFLD" id="SFLDG00002">
    <property type="entry name" value="C1.7:_P-type_atpase_like"/>
    <property type="match status" value="1"/>
</dbReference>
<keyword evidence="10" id="KW-0677">Repeat</keyword>
<dbReference type="NCBIfam" id="TIGR01525">
    <property type="entry name" value="ATPase-IB_hvy"/>
    <property type="match status" value="1"/>
</dbReference>
<gene>
    <name evidence="25" type="primary">kdpB_1</name>
    <name evidence="25" type="ORF">SPTER_04910</name>
</gene>
<keyword evidence="15" id="KW-0186">Copper</keyword>
<keyword evidence="5 22" id="KW-1003">Cell membrane</keyword>
<organism evidence="25 26">
    <name type="scientific">Sporomusa termitida</name>
    <dbReference type="NCBI Taxonomy" id="2377"/>
    <lineage>
        <taxon>Bacteria</taxon>
        <taxon>Bacillati</taxon>
        <taxon>Bacillota</taxon>
        <taxon>Negativicutes</taxon>
        <taxon>Selenomonadales</taxon>
        <taxon>Sporomusaceae</taxon>
        <taxon>Sporomusa</taxon>
    </lineage>
</organism>
<evidence type="ECO:0000256" key="16">
    <source>
        <dbReference type="ARBA" id="ARBA00023065"/>
    </source>
</evidence>
<evidence type="ECO:0000256" key="9">
    <source>
        <dbReference type="ARBA" id="ARBA00022723"/>
    </source>
</evidence>
<dbReference type="InterPro" id="IPR008250">
    <property type="entry name" value="ATPase_P-typ_transduc_dom_A_sf"/>
</dbReference>
<feature type="region of interest" description="Disordered" evidence="23">
    <location>
        <begin position="1"/>
        <end position="27"/>
    </location>
</feature>
<dbReference type="PROSITE" id="PS50846">
    <property type="entry name" value="HMA_2"/>
    <property type="match status" value="2"/>
</dbReference>
<keyword evidence="4" id="KW-0813">Transport</keyword>
<accession>A0A517DPC7</accession>
<dbReference type="Pfam" id="PF00403">
    <property type="entry name" value="HMA"/>
    <property type="match status" value="2"/>
</dbReference>
<comment type="similarity">
    <text evidence="2 22">Belongs to the cation transport ATPase (P-type) (TC 3.A.3) family. Type IB subfamily.</text>
</comment>
<dbReference type="PROSITE" id="PS01229">
    <property type="entry name" value="COF_2"/>
    <property type="match status" value="1"/>
</dbReference>
<dbReference type="Gene3D" id="2.70.150.10">
    <property type="entry name" value="Calcium-transporting ATPase, cytoplasmic transduction domain A"/>
    <property type="match status" value="1"/>
</dbReference>
<feature type="transmembrane region" description="Helical" evidence="22">
    <location>
        <begin position="835"/>
        <end position="852"/>
    </location>
</feature>
<evidence type="ECO:0000256" key="11">
    <source>
        <dbReference type="ARBA" id="ARBA00022741"/>
    </source>
</evidence>
<dbReference type="PANTHER" id="PTHR48085">
    <property type="entry name" value="CADMIUM/ZINC-TRANSPORTING ATPASE HMA2-RELATED"/>
    <property type="match status" value="1"/>
</dbReference>
<evidence type="ECO:0000256" key="4">
    <source>
        <dbReference type="ARBA" id="ARBA00022448"/>
    </source>
</evidence>
<dbReference type="InterPro" id="IPR051014">
    <property type="entry name" value="Cation_Transport_ATPase_IB"/>
</dbReference>
<dbReference type="GO" id="GO:0008551">
    <property type="term" value="F:P-type cadmium transporter activity"/>
    <property type="evidence" value="ECO:0007669"/>
    <property type="project" value="UniProtKB-EC"/>
</dbReference>
<evidence type="ECO:0000256" key="7">
    <source>
        <dbReference type="ARBA" id="ARBA00022553"/>
    </source>
</evidence>
<evidence type="ECO:0000256" key="22">
    <source>
        <dbReference type="RuleBase" id="RU362081"/>
    </source>
</evidence>
<keyword evidence="17 22" id="KW-0472">Membrane</keyword>
<dbReference type="FunFam" id="3.30.70.100:FF:000001">
    <property type="entry name" value="ATPase copper transporting beta"/>
    <property type="match status" value="1"/>
</dbReference>
<dbReference type="InterPro" id="IPR018303">
    <property type="entry name" value="ATPase_P-typ_P_site"/>
</dbReference>
<dbReference type="EC" id="7.2.2.21" evidence="20"/>
<dbReference type="InterPro" id="IPR001757">
    <property type="entry name" value="P_typ_ATPase"/>
</dbReference>
<feature type="transmembrane region" description="Helical" evidence="22">
    <location>
        <begin position="528"/>
        <end position="552"/>
    </location>
</feature>
<dbReference type="InterPro" id="IPR059000">
    <property type="entry name" value="ATPase_P-type_domA"/>
</dbReference>
<keyword evidence="26" id="KW-1185">Reference proteome</keyword>
<dbReference type="InterPro" id="IPR006121">
    <property type="entry name" value="HMA_dom"/>
</dbReference>
<evidence type="ECO:0000256" key="19">
    <source>
        <dbReference type="ARBA" id="ARBA00033239"/>
    </source>
</evidence>
<dbReference type="SUPFAM" id="SSF56784">
    <property type="entry name" value="HAD-like"/>
    <property type="match status" value="1"/>
</dbReference>
<evidence type="ECO:0000256" key="17">
    <source>
        <dbReference type="ARBA" id="ARBA00023136"/>
    </source>
</evidence>
<keyword evidence="16" id="KW-0406">Ion transport</keyword>
<evidence type="ECO:0000256" key="23">
    <source>
        <dbReference type="SAM" id="MobiDB-lite"/>
    </source>
</evidence>
<dbReference type="GO" id="GO:0016887">
    <property type="term" value="F:ATP hydrolysis activity"/>
    <property type="evidence" value="ECO:0007669"/>
    <property type="project" value="InterPro"/>
</dbReference>